<dbReference type="InterPro" id="IPR001005">
    <property type="entry name" value="SANT/Myb"/>
</dbReference>
<evidence type="ECO:0000313" key="4">
    <source>
        <dbReference type="EMBL" id="KAK4537860.1"/>
    </source>
</evidence>
<keyword evidence="1" id="KW-0175">Coiled coil</keyword>
<feature type="compositionally biased region" description="Low complexity" evidence="2">
    <location>
        <begin position="670"/>
        <end position="690"/>
    </location>
</feature>
<feature type="compositionally biased region" description="Low complexity" evidence="2">
    <location>
        <begin position="343"/>
        <end position="360"/>
    </location>
</feature>
<evidence type="ECO:0000256" key="2">
    <source>
        <dbReference type="SAM" id="MobiDB-lite"/>
    </source>
</evidence>
<feature type="region of interest" description="Disordered" evidence="2">
    <location>
        <begin position="631"/>
        <end position="690"/>
    </location>
</feature>
<comment type="caution">
    <text evidence="4">The sequence shown here is derived from an EMBL/GenBank/DDBJ whole genome shotgun (WGS) entry which is preliminary data.</text>
</comment>
<proteinExistence type="predicted"/>
<dbReference type="SMART" id="SM00717">
    <property type="entry name" value="SANT"/>
    <property type="match status" value="1"/>
</dbReference>
<name>A0AAV9IZV4_CYACA</name>
<accession>A0AAV9IZV4</accession>
<dbReference type="Proteomes" id="UP001301350">
    <property type="component" value="Unassembled WGS sequence"/>
</dbReference>
<sequence length="690" mass="71633">MLMGAGPTLAGTADTTAARAAGVAVRGGKARLSAVGKLSGGEEGGGTLPWMHRVDSGSGYSRVSATPEVLAGDSLTGGSAYWESLTASSASGDSNAAPLVSPRAADDEWGDWFGTLPTSGALLERPASPISVVSGGLPAAADAAAAPSLEACESLDEIHSEALQMPAFLLGEVPFTDGSEASDEGAALMHTPLDRSLYVASGAEHGQQRVPGDWSATVATAEDEAADFSTLFHRQAEIIRKLETELSRSRAQVTTLQRLLELAKAEANGGNMSPMPRMIVGGGAMTFSVPAKDDTASGASISPVTPTYVCGAPVMLNAVNGTAASLHPVPNMDAVGGRRRWPSCLSKSGRSASSASMAASERPAKRQCTPTMVNDIVMRSSNSAGNLLALEPGVTPSTNVEERMRMSTGAAVPSCASAEVDNGEGQISAVPAAILPSTAAADLSTDSDADTAPYHDGTFLFPSKQAAFACAAAREVFGSAAEALEKQACRRMLASVVRRRHRRPSAKDAASAAIHGDGAGVPLDAAAAATIDALRKGTRNNANARPLGSTRYWVPIEHELCLLGCRRYGPKNFAAIASIVQSRSAKQVRTHLQKYQVKVWREAQRMRNEDGGAALAQLEALTCLSLSSHADALQWQEEEEEEEEEESNSGHVDELEEDVQQMMNGTGESTDAVPMTTTTTTADAPETASG</sequence>
<dbReference type="SUPFAM" id="SSF46689">
    <property type="entry name" value="Homeodomain-like"/>
    <property type="match status" value="1"/>
</dbReference>
<feature type="region of interest" description="Disordered" evidence="2">
    <location>
        <begin position="338"/>
        <end position="366"/>
    </location>
</feature>
<feature type="domain" description="Myb-like" evidence="3">
    <location>
        <begin position="549"/>
        <end position="598"/>
    </location>
</feature>
<organism evidence="4 5">
    <name type="scientific">Cyanidium caldarium</name>
    <name type="common">Red alga</name>
    <dbReference type="NCBI Taxonomy" id="2771"/>
    <lineage>
        <taxon>Eukaryota</taxon>
        <taxon>Rhodophyta</taxon>
        <taxon>Bangiophyceae</taxon>
        <taxon>Cyanidiales</taxon>
        <taxon>Cyanidiaceae</taxon>
        <taxon>Cyanidium</taxon>
    </lineage>
</organism>
<evidence type="ECO:0000256" key="1">
    <source>
        <dbReference type="SAM" id="Coils"/>
    </source>
</evidence>
<feature type="compositionally biased region" description="Acidic residues" evidence="2">
    <location>
        <begin position="636"/>
        <end position="647"/>
    </location>
</feature>
<dbReference type="EMBL" id="JANCYW010000014">
    <property type="protein sequence ID" value="KAK4537860.1"/>
    <property type="molecule type" value="Genomic_DNA"/>
</dbReference>
<gene>
    <name evidence="4" type="ORF">CDCA_CDCA14G3885</name>
</gene>
<dbReference type="AlphaFoldDB" id="A0AAV9IZV4"/>
<feature type="coiled-coil region" evidence="1">
    <location>
        <begin position="239"/>
        <end position="266"/>
    </location>
</feature>
<evidence type="ECO:0000259" key="3">
    <source>
        <dbReference type="SMART" id="SM00717"/>
    </source>
</evidence>
<reference evidence="4 5" key="1">
    <citation type="submission" date="2022-07" db="EMBL/GenBank/DDBJ databases">
        <title>Genome-wide signatures of adaptation to extreme environments.</title>
        <authorList>
            <person name="Cho C.H."/>
            <person name="Yoon H.S."/>
        </authorList>
    </citation>
    <scope>NUCLEOTIDE SEQUENCE [LARGE SCALE GENOMIC DNA]</scope>
    <source>
        <strain evidence="4 5">DBV 063 E5</strain>
    </source>
</reference>
<keyword evidence="5" id="KW-1185">Reference proteome</keyword>
<dbReference type="Gene3D" id="1.10.10.60">
    <property type="entry name" value="Homeodomain-like"/>
    <property type="match status" value="1"/>
</dbReference>
<dbReference type="CDD" id="cd00167">
    <property type="entry name" value="SANT"/>
    <property type="match status" value="1"/>
</dbReference>
<evidence type="ECO:0000313" key="5">
    <source>
        <dbReference type="Proteomes" id="UP001301350"/>
    </source>
</evidence>
<dbReference type="InterPro" id="IPR009057">
    <property type="entry name" value="Homeodomain-like_sf"/>
</dbReference>
<protein>
    <recommendedName>
        <fullName evidence="3">Myb-like domain-containing protein</fullName>
    </recommendedName>
</protein>
<dbReference type="Pfam" id="PF00249">
    <property type="entry name" value="Myb_DNA-binding"/>
    <property type="match status" value="1"/>
</dbReference>